<feature type="compositionally biased region" description="Basic residues" evidence="1">
    <location>
        <begin position="1"/>
        <end position="12"/>
    </location>
</feature>
<dbReference type="Proteomes" id="UP001066276">
    <property type="component" value="Chromosome 8"/>
</dbReference>
<evidence type="ECO:0000256" key="1">
    <source>
        <dbReference type="SAM" id="MobiDB-lite"/>
    </source>
</evidence>
<keyword evidence="3" id="KW-1185">Reference proteome</keyword>
<feature type="compositionally biased region" description="Basic and acidic residues" evidence="1">
    <location>
        <begin position="100"/>
        <end position="113"/>
    </location>
</feature>
<dbReference type="AlphaFoldDB" id="A0AAV7NEK3"/>
<feature type="region of interest" description="Disordered" evidence="1">
    <location>
        <begin position="1"/>
        <end position="23"/>
    </location>
</feature>
<sequence length="113" mass="12606">MHGARPARHRRLGPTDDSDQQGRHRCLHCDLVTPHGATPCLTPQSWSRNSTGLCHQAFACTVTCGHHTLHHHASHRSPDVINASVPDFISPEFDPQRVSLPDDPRTDLRNCHN</sequence>
<gene>
    <name evidence="2" type="ORF">NDU88_001242</name>
</gene>
<reference evidence="2" key="1">
    <citation type="journal article" date="2022" name="bioRxiv">
        <title>Sequencing and chromosome-scale assembly of the giantPleurodeles waltlgenome.</title>
        <authorList>
            <person name="Brown T."/>
            <person name="Elewa A."/>
            <person name="Iarovenko S."/>
            <person name="Subramanian E."/>
            <person name="Araus A.J."/>
            <person name="Petzold A."/>
            <person name="Susuki M."/>
            <person name="Suzuki K.-i.T."/>
            <person name="Hayashi T."/>
            <person name="Toyoda A."/>
            <person name="Oliveira C."/>
            <person name="Osipova E."/>
            <person name="Leigh N.D."/>
            <person name="Simon A."/>
            <person name="Yun M.H."/>
        </authorList>
    </citation>
    <scope>NUCLEOTIDE SEQUENCE</scope>
    <source>
        <strain evidence="2">20211129_DDA</strain>
        <tissue evidence="2">Liver</tissue>
    </source>
</reference>
<organism evidence="2 3">
    <name type="scientific">Pleurodeles waltl</name>
    <name type="common">Iberian ribbed newt</name>
    <dbReference type="NCBI Taxonomy" id="8319"/>
    <lineage>
        <taxon>Eukaryota</taxon>
        <taxon>Metazoa</taxon>
        <taxon>Chordata</taxon>
        <taxon>Craniata</taxon>
        <taxon>Vertebrata</taxon>
        <taxon>Euteleostomi</taxon>
        <taxon>Amphibia</taxon>
        <taxon>Batrachia</taxon>
        <taxon>Caudata</taxon>
        <taxon>Salamandroidea</taxon>
        <taxon>Salamandridae</taxon>
        <taxon>Pleurodelinae</taxon>
        <taxon>Pleurodeles</taxon>
    </lineage>
</organism>
<comment type="caution">
    <text evidence="2">The sequence shown here is derived from an EMBL/GenBank/DDBJ whole genome shotgun (WGS) entry which is preliminary data.</text>
</comment>
<protein>
    <submittedName>
        <fullName evidence="2">Uncharacterized protein</fullName>
    </submittedName>
</protein>
<name>A0AAV7NEK3_PLEWA</name>
<proteinExistence type="predicted"/>
<dbReference type="EMBL" id="JANPWB010000012">
    <property type="protein sequence ID" value="KAJ1112982.1"/>
    <property type="molecule type" value="Genomic_DNA"/>
</dbReference>
<feature type="region of interest" description="Disordered" evidence="1">
    <location>
        <begin position="71"/>
        <end position="113"/>
    </location>
</feature>
<accession>A0AAV7NEK3</accession>
<evidence type="ECO:0000313" key="3">
    <source>
        <dbReference type="Proteomes" id="UP001066276"/>
    </source>
</evidence>
<evidence type="ECO:0000313" key="2">
    <source>
        <dbReference type="EMBL" id="KAJ1112982.1"/>
    </source>
</evidence>